<sequence>MCDRLCIAFSLKELQGLIQLKDTDTMIGPNYVELGTKLKPIQTYNALRNSPCPILLSEKHIYDGIPSNSIVLAIMQWGLLPSWKIEDKTKLKYRIANVKKEKLNKIKTFQTLLKKGHRCVLVCEGFYQFISLNNKLDKQVYFIHLNNIFDKRKQCEIIRPCYIAALFDTFKQSDGQEFYSFCIITVNTPTNLSHTIASYMPAIFNSIEQALDWIDFDRIDMNEALKLLENHEEYLVIDLVSNYVLKRSNTGPECIAVISEPTIEKSSTTNIESEDDIDRKVLEKHMEDIEQQQHENQITHLINENEAFQQKKRHYRKSSNNPGIKYDENKLKTIFGSFLKSNNCKLITNITNTL</sequence>
<dbReference type="Proteomes" id="UP000663882">
    <property type="component" value="Unassembled WGS sequence"/>
</dbReference>
<evidence type="ECO:0000256" key="5">
    <source>
        <dbReference type="ARBA" id="ARBA00022801"/>
    </source>
</evidence>
<dbReference type="GO" id="GO:0006508">
    <property type="term" value="P:proteolysis"/>
    <property type="evidence" value="ECO:0007669"/>
    <property type="project" value="UniProtKB-KW"/>
</dbReference>
<keyword evidence="8" id="KW-0456">Lyase</keyword>
<comment type="similarity">
    <text evidence="1">Belongs to the SOS response-associated peptidase family.</text>
</comment>
<comment type="caution">
    <text evidence="13">The sequence shown here is derived from an EMBL/GenBank/DDBJ whole genome shotgun (WGS) entry which is preliminary data.</text>
</comment>
<evidence type="ECO:0000256" key="10">
    <source>
        <dbReference type="ARBA" id="ARBA00030898"/>
    </source>
</evidence>
<organism evidence="13 14">
    <name type="scientific">Rotaria sordida</name>
    <dbReference type="NCBI Taxonomy" id="392033"/>
    <lineage>
        <taxon>Eukaryota</taxon>
        <taxon>Metazoa</taxon>
        <taxon>Spiralia</taxon>
        <taxon>Gnathifera</taxon>
        <taxon>Rotifera</taxon>
        <taxon>Eurotatoria</taxon>
        <taxon>Bdelloidea</taxon>
        <taxon>Philodinida</taxon>
        <taxon>Philodinidae</taxon>
        <taxon>Rotaria</taxon>
    </lineage>
</organism>
<dbReference type="OrthoDB" id="2111841at2759"/>
<gene>
    <name evidence="12" type="ORF">RFH988_LOCUS11535</name>
    <name evidence="13" type="ORF">SEV965_LOCUS26637</name>
</gene>
<dbReference type="SUPFAM" id="SSF143081">
    <property type="entry name" value="BB1717-like"/>
    <property type="match status" value="1"/>
</dbReference>
<dbReference type="GO" id="GO:0016829">
    <property type="term" value="F:lyase activity"/>
    <property type="evidence" value="ECO:0007669"/>
    <property type="project" value="UniProtKB-KW"/>
</dbReference>
<dbReference type="AlphaFoldDB" id="A0A815E8C6"/>
<dbReference type="Pfam" id="PF02586">
    <property type="entry name" value="SRAP"/>
    <property type="match status" value="1"/>
</dbReference>
<evidence type="ECO:0000256" key="4">
    <source>
        <dbReference type="ARBA" id="ARBA00022763"/>
    </source>
</evidence>
<evidence type="ECO:0000256" key="3">
    <source>
        <dbReference type="ARBA" id="ARBA00022670"/>
    </source>
</evidence>
<evidence type="ECO:0000256" key="1">
    <source>
        <dbReference type="ARBA" id="ARBA00008136"/>
    </source>
</evidence>
<evidence type="ECO:0000313" key="12">
    <source>
        <dbReference type="EMBL" id="CAF0949295.1"/>
    </source>
</evidence>
<keyword evidence="3" id="KW-0645">Protease</keyword>
<dbReference type="Gene3D" id="3.90.1680.10">
    <property type="entry name" value="SOS response associated peptidase-like"/>
    <property type="match status" value="1"/>
</dbReference>
<accession>A0A815E8C6</accession>
<proteinExistence type="inferred from homology"/>
<dbReference type="Proteomes" id="UP000663889">
    <property type="component" value="Unassembled WGS sequence"/>
</dbReference>
<dbReference type="EMBL" id="CAJNOU010002287">
    <property type="protein sequence ID" value="CAF1307921.1"/>
    <property type="molecule type" value="Genomic_DNA"/>
</dbReference>
<evidence type="ECO:0000256" key="8">
    <source>
        <dbReference type="ARBA" id="ARBA00023239"/>
    </source>
</evidence>
<keyword evidence="4" id="KW-0227">DNA damage</keyword>
<dbReference type="PANTHER" id="PTHR13604">
    <property type="entry name" value="DC12-RELATED"/>
    <property type="match status" value="1"/>
</dbReference>
<keyword evidence="7" id="KW-0238">DNA-binding</keyword>
<keyword evidence="6" id="KW-0190">Covalent protein-DNA linkage</keyword>
<evidence type="ECO:0000313" key="14">
    <source>
        <dbReference type="Proteomes" id="UP000663889"/>
    </source>
</evidence>
<evidence type="ECO:0000256" key="7">
    <source>
        <dbReference type="ARBA" id="ARBA00023125"/>
    </source>
</evidence>
<dbReference type="GO" id="GO:0106300">
    <property type="term" value="P:protein-DNA covalent cross-linking repair"/>
    <property type="evidence" value="ECO:0007669"/>
    <property type="project" value="InterPro"/>
</dbReference>
<dbReference type="InterPro" id="IPR036590">
    <property type="entry name" value="SRAP-like"/>
</dbReference>
<dbReference type="PANTHER" id="PTHR13604:SF0">
    <property type="entry name" value="ABASIC SITE PROCESSING PROTEIN HMCES"/>
    <property type="match status" value="1"/>
</dbReference>
<name>A0A815E8C6_9BILA</name>
<reference evidence="13" key="1">
    <citation type="submission" date="2021-02" db="EMBL/GenBank/DDBJ databases">
        <authorList>
            <person name="Nowell W R."/>
        </authorList>
    </citation>
    <scope>NUCLEOTIDE SEQUENCE</scope>
</reference>
<dbReference type="EMBL" id="CAJNOO010000460">
    <property type="protein sequence ID" value="CAF0949295.1"/>
    <property type="molecule type" value="Genomic_DNA"/>
</dbReference>
<evidence type="ECO:0000256" key="2">
    <source>
        <dbReference type="ARBA" id="ARBA00015888"/>
    </source>
</evidence>
<dbReference type="GO" id="GO:0008233">
    <property type="term" value="F:peptidase activity"/>
    <property type="evidence" value="ECO:0007669"/>
    <property type="project" value="UniProtKB-KW"/>
</dbReference>
<keyword evidence="5" id="KW-0378">Hydrolase</keyword>
<protein>
    <recommendedName>
        <fullName evidence="2">Abasic site processing protein HMCES</fullName>
    </recommendedName>
    <alternativeName>
        <fullName evidence="9">Embryonic stem cell-specific 5-hydroxymethylcytosine-binding protein</fullName>
    </alternativeName>
    <alternativeName>
        <fullName evidence="10">Peptidase HMCES</fullName>
    </alternativeName>
    <alternativeName>
        <fullName evidence="11">SRAP domain-containing protein 1</fullName>
    </alternativeName>
</protein>
<evidence type="ECO:0000256" key="9">
    <source>
        <dbReference type="ARBA" id="ARBA00030390"/>
    </source>
</evidence>
<evidence type="ECO:0000256" key="11">
    <source>
        <dbReference type="ARBA" id="ARBA00031130"/>
    </source>
</evidence>
<dbReference type="GO" id="GO:0003697">
    <property type="term" value="F:single-stranded DNA binding"/>
    <property type="evidence" value="ECO:0007669"/>
    <property type="project" value="InterPro"/>
</dbReference>
<evidence type="ECO:0000313" key="13">
    <source>
        <dbReference type="EMBL" id="CAF1307921.1"/>
    </source>
</evidence>
<evidence type="ECO:0000256" key="6">
    <source>
        <dbReference type="ARBA" id="ARBA00023124"/>
    </source>
</evidence>
<dbReference type="InterPro" id="IPR003738">
    <property type="entry name" value="SRAP"/>
</dbReference>